<reference evidence="14 15" key="1">
    <citation type="submission" date="2019-12" db="EMBL/GenBank/DDBJ databases">
        <authorList>
            <person name="Alioto T."/>
            <person name="Alioto T."/>
            <person name="Gomez Garrido J."/>
        </authorList>
    </citation>
    <scope>NUCLEOTIDE SEQUENCE [LARGE SCALE GENOMIC DNA]</scope>
</reference>
<comment type="caution">
    <text evidence="14">The sequence shown here is derived from an EMBL/GenBank/DDBJ whole genome shotgun (WGS) entry which is preliminary data.</text>
</comment>
<dbReference type="SUPFAM" id="SSF101941">
    <property type="entry name" value="NAC domain"/>
    <property type="match status" value="1"/>
</dbReference>
<keyword evidence="7 12" id="KW-0472">Membrane</keyword>
<organism evidence="14 15">
    <name type="scientific">Olea europaea subsp. europaea</name>
    <dbReference type="NCBI Taxonomy" id="158383"/>
    <lineage>
        <taxon>Eukaryota</taxon>
        <taxon>Viridiplantae</taxon>
        <taxon>Streptophyta</taxon>
        <taxon>Embryophyta</taxon>
        <taxon>Tracheophyta</taxon>
        <taxon>Spermatophyta</taxon>
        <taxon>Magnoliopsida</taxon>
        <taxon>eudicotyledons</taxon>
        <taxon>Gunneridae</taxon>
        <taxon>Pentapetalae</taxon>
        <taxon>asterids</taxon>
        <taxon>lamiids</taxon>
        <taxon>Lamiales</taxon>
        <taxon>Oleaceae</taxon>
        <taxon>Oleeae</taxon>
        <taxon>Olea</taxon>
    </lineage>
</organism>
<dbReference type="GO" id="GO:0000976">
    <property type="term" value="F:transcription cis-regulatory region binding"/>
    <property type="evidence" value="ECO:0007669"/>
    <property type="project" value="UniProtKB-ARBA"/>
</dbReference>
<evidence type="ECO:0000256" key="8">
    <source>
        <dbReference type="ARBA" id="ARBA00023159"/>
    </source>
</evidence>
<dbReference type="GO" id="GO:0005634">
    <property type="term" value="C:nucleus"/>
    <property type="evidence" value="ECO:0007669"/>
    <property type="project" value="UniProtKB-SubCell"/>
</dbReference>
<evidence type="ECO:0000256" key="7">
    <source>
        <dbReference type="ARBA" id="ARBA00023136"/>
    </source>
</evidence>
<accession>A0A8S0TN73</accession>
<evidence type="ECO:0000256" key="6">
    <source>
        <dbReference type="ARBA" id="ARBA00023125"/>
    </source>
</evidence>
<evidence type="ECO:0000313" key="14">
    <source>
        <dbReference type="EMBL" id="CAA3006242.1"/>
    </source>
</evidence>
<comment type="subcellular location">
    <subcellularLocation>
        <location evidence="2">Membrane</location>
        <topology evidence="2">Single-pass membrane protein</topology>
    </subcellularLocation>
    <subcellularLocation>
        <location evidence="1">Nucleus</location>
    </subcellularLocation>
</comment>
<evidence type="ECO:0000256" key="2">
    <source>
        <dbReference type="ARBA" id="ARBA00004167"/>
    </source>
</evidence>
<name>A0A8S0TN73_OLEEU</name>
<keyword evidence="3 12" id="KW-0812">Transmembrane</keyword>
<evidence type="ECO:0000256" key="3">
    <source>
        <dbReference type="ARBA" id="ARBA00022692"/>
    </source>
</evidence>
<keyword evidence="6" id="KW-0238">DNA-binding</keyword>
<keyword evidence="15" id="KW-1185">Reference proteome</keyword>
<gene>
    <name evidence="14" type="ORF">OLEA9_A101993</name>
</gene>
<evidence type="ECO:0000259" key="13">
    <source>
        <dbReference type="PROSITE" id="PS51005"/>
    </source>
</evidence>
<dbReference type="Pfam" id="PF02365">
    <property type="entry name" value="NAM"/>
    <property type="match status" value="1"/>
</dbReference>
<dbReference type="InterPro" id="IPR003441">
    <property type="entry name" value="NAC-dom"/>
</dbReference>
<dbReference type="PANTHER" id="PTHR31744">
    <property type="entry name" value="PROTEIN CUP-SHAPED COTYLEDON 2-RELATED"/>
    <property type="match status" value="1"/>
</dbReference>
<evidence type="ECO:0000256" key="1">
    <source>
        <dbReference type="ARBA" id="ARBA00004123"/>
    </source>
</evidence>
<feature type="domain" description="NAC" evidence="13">
    <location>
        <begin position="100"/>
        <end position="242"/>
    </location>
</feature>
<dbReference type="OrthoDB" id="1935348at2759"/>
<dbReference type="Gene3D" id="2.170.150.80">
    <property type="entry name" value="NAC domain"/>
    <property type="match status" value="1"/>
</dbReference>
<feature type="region of interest" description="Disordered" evidence="11">
    <location>
        <begin position="302"/>
        <end position="331"/>
    </location>
</feature>
<dbReference type="PANTHER" id="PTHR31744:SF216">
    <property type="entry name" value="NAC TRANSCRIPTION FACTOR"/>
    <property type="match status" value="1"/>
</dbReference>
<evidence type="ECO:0000256" key="12">
    <source>
        <dbReference type="SAM" id="Phobius"/>
    </source>
</evidence>
<keyword evidence="8" id="KW-0010">Activator</keyword>
<evidence type="ECO:0000256" key="5">
    <source>
        <dbReference type="ARBA" id="ARBA00023015"/>
    </source>
</evidence>
<keyword evidence="4 12" id="KW-1133">Transmembrane helix</keyword>
<keyword evidence="5" id="KW-0805">Transcription regulation</keyword>
<sequence length="493" mass="56363">MTRAVFKLPRHVLLHCGTNLIKRNQSSTNSKLVAEFQFDSVLNFLRLLRYILRFKLQRKRVSLAYEFVQEMGEDSERIEGSSSRNISEIPMEISMADVSLFPGFRFSPTDEELIEYYLKKKIIGSDDCVEVIPEVDICRHEPWDLPAQSIIQSDNEWFFFTPRGRKYPKGSQSKRATEFGYWKATGKERTVKSGSNLVGTKRTLVFHIGRAPKGQRTEWIMHEYCTSEKSQDTMVVCRLRKNSEFHINDNQGISSLIESDMSVVNDVTTTLYGVEQSGMVEGTKVGESCSKEYSSIYNSHSVEQVDSGSESGEKVTEFNQHNSSSNEKDCDDEEDFYADIMKDDIITLDDSSLNETAGLFSSVSVEPKLDTKSEHLTQSTVSTTFLFQGTANRRPRLRWPKLERRRVNLSEASKGEKEYTGESEASSSTQQTLLSHFPMTRVRFTLFLVLLVFLGLLLFFTGSYWQVKKVNYGSGFKRSPNIDWYGFITSVLK</sequence>
<evidence type="ECO:0000256" key="4">
    <source>
        <dbReference type="ARBA" id="ARBA00022989"/>
    </source>
</evidence>
<dbReference type="GO" id="GO:0006355">
    <property type="term" value="P:regulation of DNA-templated transcription"/>
    <property type="evidence" value="ECO:0007669"/>
    <property type="project" value="InterPro"/>
</dbReference>
<dbReference type="Proteomes" id="UP000594638">
    <property type="component" value="Unassembled WGS sequence"/>
</dbReference>
<protein>
    <submittedName>
        <fullName evidence="14">NAC domain-containing 89-like</fullName>
    </submittedName>
</protein>
<proteinExistence type="predicted"/>
<feature type="transmembrane region" description="Helical" evidence="12">
    <location>
        <begin position="444"/>
        <end position="465"/>
    </location>
</feature>
<keyword evidence="10" id="KW-0539">Nucleus</keyword>
<dbReference type="EMBL" id="CACTIH010007259">
    <property type="protein sequence ID" value="CAA3006242.1"/>
    <property type="molecule type" value="Genomic_DNA"/>
</dbReference>
<keyword evidence="9" id="KW-0804">Transcription</keyword>
<evidence type="ECO:0000313" key="15">
    <source>
        <dbReference type="Proteomes" id="UP000594638"/>
    </source>
</evidence>
<evidence type="ECO:0000256" key="10">
    <source>
        <dbReference type="ARBA" id="ARBA00023242"/>
    </source>
</evidence>
<evidence type="ECO:0000256" key="9">
    <source>
        <dbReference type="ARBA" id="ARBA00023163"/>
    </source>
</evidence>
<dbReference type="PROSITE" id="PS51005">
    <property type="entry name" value="NAC"/>
    <property type="match status" value="1"/>
</dbReference>
<dbReference type="InterPro" id="IPR036093">
    <property type="entry name" value="NAC_dom_sf"/>
</dbReference>
<dbReference type="AlphaFoldDB" id="A0A8S0TN73"/>
<dbReference type="GO" id="GO:0016020">
    <property type="term" value="C:membrane"/>
    <property type="evidence" value="ECO:0007669"/>
    <property type="project" value="UniProtKB-SubCell"/>
</dbReference>
<evidence type="ECO:0000256" key="11">
    <source>
        <dbReference type="SAM" id="MobiDB-lite"/>
    </source>
</evidence>
<dbReference type="Gramene" id="OE9A101993T2">
    <property type="protein sequence ID" value="OE9A101993C2"/>
    <property type="gene ID" value="OE9A101993"/>
</dbReference>